<evidence type="ECO:0000256" key="1">
    <source>
        <dbReference type="ARBA" id="ARBA00023172"/>
    </source>
</evidence>
<keyword evidence="3" id="KW-1185">Reference proteome</keyword>
<dbReference type="GO" id="GO:0003677">
    <property type="term" value="F:DNA binding"/>
    <property type="evidence" value="ECO:0007669"/>
    <property type="project" value="UniProtKB-KW"/>
</dbReference>
<accession>A0AA48K6I7</accession>
<proteinExistence type="predicted"/>
<dbReference type="InterPro" id="IPR011010">
    <property type="entry name" value="DNA_brk_join_enz"/>
</dbReference>
<gene>
    <name evidence="2" type="ORF">METEAL_00380</name>
</gene>
<dbReference type="AlphaFoldDB" id="A0AA48K6I7"/>
<reference evidence="3" key="1">
    <citation type="journal article" date="2023" name="Int. J. Syst. Evol. Microbiol.">
        <title>Mesoterricola silvestris gen. nov., sp. nov., Mesoterricola sediminis sp. nov., Geothrix oryzae sp. nov., Geothrix edaphica sp. nov., Geothrix rubra sp. nov., and Geothrix limicola sp. nov., six novel members of Acidobacteriota isolated from soils.</title>
        <authorList>
            <person name="Itoh H."/>
            <person name="Sugisawa Y."/>
            <person name="Mise K."/>
            <person name="Xu Z."/>
            <person name="Kuniyasu M."/>
            <person name="Ushijima N."/>
            <person name="Kawano K."/>
            <person name="Kobayashi E."/>
            <person name="Shiratori Y."/>
            <person name="Masuda Y."/>
            <person name="Senoo K."/>
        </authorList>
    </citation>
    <scope>NUCLEOTIDE SEQUENCE [LARGE SCALE GENOMIC DNA]</scope>
    <source>
        <strain evidence="3">W79</strain>
    </source>
</reference>
<keyword evidence="2" id="KW-0238">DNA-binding</keyword>
<dbReference type="Gene3D" id="1.10.443.10">
    <property type="entry name" value="Intergrase catalytic core"/>
    <property type="match status" value="1"/>
</dbReference>
<dbReference type="SUPFAM" id="SSF56349">
    <property type="entry name" value="DNA breaking-rejoining enzymes"/>
    <property type="match status" value="1"/>
</dbReference>
<dbReference type="Proteomes" id="UP001238179">
    <property type="component" value="Chromosome"/>
</dbReference>
<name>A0AA48K6I7_9BACT</name>
<dbReference type="EMBL" id="AP027080">
    <property type="protein sequence ID" value="BDU70864.1"/>
    <property type="molecule type" value="Genomic_DNA"/>
</dbReference>
<dbReference type="InterPro" id="IPR013762">
    <property type="entry name" value="Integrase-like_cat_sf"/>
</dbReference>
<keyword evidence="1" id="KW-0233">DNA recombination</keyword>
<dbReference type="GO" id="GO:0006310">
    <property type="term" value="P:DNA recombination"/>
    <property type="evidence" value="ECO:0007669"/>
    <property type="project" value="UniProtKB-KW"/>
</dbReference>
<protein>
    <submittedName>
        <fullName evidence="2">DNA-binding protein</fullName>
    </submittedName>
</protein>
<evidence type="ECO:0000313" key="2">
    <source>
        <dbReference type="EMBL" id="BDU70864.1"/>
    </source>
</evidence>
<organism evidence="2 3">
    <name type="scientific">Mesoterricola silvestris</name>
    <dbReference type="NCBI Taxonomy" id="2927979"/>
    <lineage>
        <taxon>Bacteria</taxon>
        <taxon>Pseudomonadati</taxon>
        <taxon>Acidobacteriota</taxon>
        <taxon>Holophagae</taxon>
        <taxon>Holophagales</taxon>
        <taxon>Holophagaceae</taxon>
        <taxon>Mesoterricola</taxon>
    </lineage>
</organism>
<dbReference type="KEGG" id="msil:METEAL_00380"/>
<sequence>MERRVLDQPLRDIAKAWTLKHLAEDRPKNIGSPRNLLEVWRRLEVGLLDRGLTSSPEFITPDVLDEVNLAIRMADRTNDSRKYELCLLLNRLVDGLQESGLVRTRFNWKGMTVKPESNFNRVGDEFDLKRNKMLLTDHEMASVGYGFSQAELPQHRYPMAIAAILAGQPSRIGELLDLPVDCAFDDEKGGEKLFVMRWRPEKGGKPMQKEFVYATNPWIPNFKKAIAWLTEISEPARKMAKWYEDNPGKIHLPERLEYLRTKEWLELKEVADILQVNPPKFVSRFEHKYLFSRKMPLYGEKGGMRKVRFEDLERSVLADLPPGFPVMNRASGLKYSEALCLLRVQEFKGTRRFDTSPSNVMIQAPSYQRFKRALDQAFDDLGRTNMDGGLLRISTHKFRHRWCTAAEEAGIWRWFNNAMSGRLKISQADAYDHMTADHVHKVRAELLPEGGRLFGEILAFTPKEPLYAHEVERQIEELGMLKAIVLTPFGICINDFVQSPCEYHNDCLNCGNHDCVKGLPARTENIRKRLELQEKALAGARIALENGDYGVEDHIRQTLEPNVQRLRAIVQVLDDPRFPLGTQILLAHGPDGHPITKATQFRIETRKAQGLNTAMEESMLASRAQALEFDLGSPVDL</sequence>
<evidence type="ECO:0000313" key="3">
    <source>
        <dbReference type="Proteomes" id="UP001238179"/>
    </source>
</evidence>
<dbReference type="GO" id="GO:0015074">
    <property type="term" value="P:DNA integration"/>
    <property type="evidence" value="ECO:0007669"/>
    <property type="project" value="InterPro"/>
</dbReference>